<dbReference type="Proteomes" id="UP000243081">
    <property type="component" value="Unassembled WGS sequence"/>
</dbReference>
<dbReference type="OMA" id="GPTQGLF"/>
<accession>A0A179ICV8</accession>
<evidence type="ECO:0000256" key="1">
    <source>
        <dbReference type="SAM" id="MobiDB-lite"/>
    </source>
</evidence>
<feature type="compositionally biased region" description="Low complexity" evidence="1">
    <location>
        <begin position="664"/>
        <end position="680"/>
    </location>
</feature>
<feature type="region of interest" description="Disordered" evidence="1">
    <location>
        <begin position="388"/>
        <end position="691"/>
    </location>
</feature>
<gene>
    <name evidence="2" type="ORF">LLEC1_03034</name>
</gene>
<proteinExistence type="predicted"/>
<feature type="compositionally biased region" description="Polar residues" evidence="1">
    <location>
        <begin position="543"/>
        <end position="558"/>
    </location>
</feature>
<dbReference type="EMBL" id="LUKN01001665">
    <property type="protein sequence ID" value="OAR00507.1"/>
    <property type="molecule type" value="Genomic_DNA"/>
</dbReference>
<dbReference type="AlphaFoldDB" id="A0A179ICV8"/>
<dbReference type="OrthoDB" id="5401786at2759"/>
<feature type="compositionally biased region" description="Low complexity" evidence="1">
    <location>
        <begin position="32"/>
        <end position="46"/>
    </location>
</feature>
<sequence length="898" mass="98166">MASIFNGFTSFFGRRAGAAETPTDAHSDNNEEQSSSSAQSVPEQDSTPSSSSAEPDTRQSEQVRSTSRPTRPTADSRGPPPSYRSGHFFSQLPEADSDDGRLPEGLTPLEQRRCVLLMHSNSLPQHRFAAQVEHEKTRLAEKWAACNLKREYWLDGEPLVELARQIVSRRWMEQGIGKDEWSFGFPGDRRGFWEHQHSQSHDTPEHIRKIDASRPFFQFMYEVAMERDHLEFLAYPPLLSPDLITHAPEENREDAPDDMHTTAYHNVRYEQWVARGIWDYSWGALPGMYWRHETDIRPLFREHFGSDDDVPLKHIMMTAQGNTANRGQRIDTLRHFSEDVERALQEWAKNAPGASRSGGGLFGPSQPPKRYALPRPSHLRVPLEPEQPIDESWRSNSQSVPLEGGFFGEGSLFESAPEPAQGLFGPTRDDTQRASPPGGGLFGRTAEPTAEPAQGLSGEVRVESQRALPTGGSILGPSSRAGLSEGASGPTQGLFGPTKGKSRRALPPGGGSFGQTAETAQGLFGPARVESQRALPPGGGLFGNSQRVDSFESASGPTQGLFGLTPHEEFQRAWPENSSFGGTADADEGRSDLIAFARLQNQEDLPPDGSLLRPFPPVHGPSRAAAEPRQGPSNERGVGRRAQPDPSAQRAASMGLFGVCGPKASASKESVASEETSSSAYGDENEEEDALEAIHRQFQALQRSTEQVLEAHRALAAQMSNSTRQRRSAQREPTRGVFSGETHQRRVLGPLPSSQRVSKKGSGKTTMVRSVESPGSRAGSVSSAATTVIWNPFHSHFQIGPGEPTVAAGGSSLEASTSFATGENGAWNEHSAASDDDIPHGQDFVIREDTQDVEEGVSVEEPRTGPTPRATAKRRRRDSAERNASQPLRRSKRRTRTR</sequence>
<keyword evidence="3" id="KW-1185">Reference proteome</keyword>
<feature type="compositionally biased region" description="Basic residues" evidence="1">
    <location>
        <begin position="889"/>
        <end position="898"/>
    </location>
</feature>
<evidence type="ECO:0000313" key="2">
    <source>
        <dbReference type="EMBL" id="OAR00507.1"/>
    </source>
</evidence>
<feature type="region of interest" description="Disordered" evidence="1">
    <location>
        <begin position="848"/>
        <end position="898"/>
    </location>
</feature>
<feature type="region of interest" description="Disordered" evidence="1">
    <location>
        <begin position="350"/>
        <end position="375"/>
    </location>
</feature>
<evidence type="ECO:0000313" key="3">
    <source>
        <dbReference type="Proteomes" id="UP000243081"/>
    </source>
</evidence>
<reference evidence="2 3" key="1">
    <citation type="submission" date="2016-03" db="EMBL/GenBank/DDBJ databases">
        <title>Fine-scale spatial genetic structure of a fungal parasite of coffee scale insects.</title>
        <authorList>
            <person name="Jackson D."/>
            <person name="Zemenick K.A."/>
            <person name="Malloure B."/>
            <person name="Quandt C.A."/>
            <person name="James T.Y."/>
        </authorList>
    </citation>
    <scope>NUCLEOTIDE SEQUENCE [LARGE SCALE GENOMIC DNA]</scope>
    <source>
        <strain evidence="2 3">UM487</strain>
    </source>
</reference>
<feature type="region of interest" description="Disordered" evidence="1">
    <location>
        <begin position="1"/>
        <end position="105"/>
    </location>
</feature>
<comment type="caution">
    <text evidence="2">The sequence shown here is derived from an EMBL/GenBank/DDBJ whole genome shotgun (WGS) entry which is preliminary data.</text>
</comment>
<feature type="region of interest" description="Disordered" evidence="1">
    <location>
        <begin position="715"/>
        <end position="782"/>
    </location>
</feature>
<protein>
    <submittedName>
        <fullName evidence="2">Uncharacterized protein</fullName>
    </submittedName>
</protein>
<organism evidence="2 3">
    <name type="scientific">Cordyceps confragosa</name>
    <name type="common">Lecanicillium lecanii</name>
    <dbReference type="NCBI Taxonomy" id="2714763"/>
    <lineage>
        <taxon>Eukaryota</taxon>
        <taxon>Fungi</taxon>
        <taxon>Dikarya</taxon>
        <taxon>Ascomycota</taxon>
        <taxon>Pezizomycotina</taxon>
        <taxon>Sordariomycetes</taxon>
        <taxon>Hypocreomycetidae</taxon>
        <taxon>Hypocreales</taxon>
        <taxon>Cordycipitaceae</taxon>
        <taxon>Akanthomyces</taxon>
    </lineage>
</organism>
<name>A0A179ICV8_CORDF</name>